<evidence type="ECO:0000313" key="2">
    <source>
        <dbReference type="Proteomes" id="UP001430990"/>
    </source>
</evidence>
<reference evidence="1" key="1">
    <citation type="submission" date="2021-11" db="EMBL/GenBank/DDBJ databases">
        <title>Australian commercial rhizobial inoculants.</title>
        <authorList>
            <person name="Kohlmeier M.G."/>
            <person name="O'Hara G.W."/>
            <person name="Colombi E."/>
            <person name="Ramsay J.P."/>
            <person name="Terpolilli J."/>
        </authorList>
    </citation>
    <scope>NUCLEOTIDE SEQUENCE</scope>
    <source>
        <strain evidence="1">CC829</strain>
    </source>
</reference>
<proteinExistence type="predicted"/>
<dbReference type="RefSeq" id="WP_231144631.1">
    <property type="nucleotide sequence ID" value="NZ_CP088100.1"/>
</dbReference>
<sequence length="85" mass="9322">MDADMMTRAAKAWNEQSPGVPFLRRKEAATALRMSVTKLDRIIATGELKAKKMGHAVVVMPAEITRYIAQLADVIPRAERSAPGD</sequence>
<dbReference type="Proteomes" id="UP001430990">
    <property type="component" value="Chromosome"/>
</dbReference>
<dbReference type="EMBL" id="CP088100">
    <property type="protein sequence ID" value="UFW90464.1"/>
    <property type="molecule type" value="Genomic_DNA"/>
</dbReference>
<keyword evidence="2" id="KW-1185">Reference proteome</keyword>
<organism evidence="1 2">
    <name type="scientific">Bradyrhizobium barranii</name>
    <dbReference type="NCBI Taxonomy" id="2992140"/>
    <lineage>
        <taxon>Bacteria</taxon>
        <taxon>Pseudomonadati</taxon>
        <taxon>Pseudomonadota</taxon>
        <taxon>Alphaproteobacteria</taxon>
        <taxon>Hyphomicrobiales</taxon>
        <taxon>Nitrobacteraceae</taxon>
        <taxon>Bradyrhizobium</taxon>
    </lineage>
</organism>
<name>A0ABY3QWQ4_9BRAD</name>
<gene>
    <name evidence="1" type="ORF">BjapCC829_18780</name>
</gene>
<protein>
    <submittedName>
        <fullName evidence="1">Helix-turn-helix domain-containing protein</fullName>
    </submittedName>
</protein>
<evidence type="ECO:0000313" key="1">
    <source>
        <dbReference type="EMBL" id="UFW90464.1"/>
    </source>
</evidence>
<accession>A0ABY3QWQ4</accession>